<sequence length="93" mass="10623">MNEIKDLLTKALKANKELVKGKLFSVEAQFNGESGDDEDFIKLYANGSVIAVYEANEKDLNIINWDYKKEVKYFGDCLEEEGMEVYVDEGLMD</sequence>
<accession>A0ABS3MZ85</accession>
<name>A0ABS3MZ85_9BACI</name>
<organism evidence="1 2">
    <name type="scientific">Metabacillus bambusae</name>
    <dbReference type="NCBI Taxonomy" id="2795218"/>
    <lineage>
        <taxon>Bacteria</taxon>
        <taxon>Bacillati</taxon>
        <taxon>Bacillota</taxon>
        <taxon>Bacilli</taxon>
        <taxon>Bacillales</taxon>
        <taxon>Bacillaceae</taxon>
        <taxon>Metabacillus</taxon>
    </lineage>
</organism>
<proteinExistence type="predicted"/>
<dbReference type="RefSeq" id="WP_207975902.1">
    <property type="nucleotide sequence ID" value="NZ_JAGDEL010000003.1"/>
</dbReference>
<gene>
    <name evidence="1" type="ORF">I7822_05590</name>
</gene>
<dbReference type="EMBL" id="JAGDEL010000003">
    <property type="protein sequence ID" value="MBO1511151.1"/>
    <property type="molecule type" value="Genomic_DNA"/>
</dbReference>
<evidence type="ECO:0000313" key="2">
    <source>
        <dbReference type="Proteomes" id="UP000663981"/>
    </source>
</evidence>
<dbReference type="Proteomes" id="UP000663981">
    <property type="component" value="Unassembled WGS sequence"/>
</dbReference>
<comment type="caution">
    <text evidence="1">The sequence shown here is derived from an EMBL/GenBank/DDBJ whole genome shotgun (WGS) entry which is preliminary data.</text>
</comment>
<protein>
    <submittedName>
        <fullName evidence="1">Uncharacterized protein</fullName>
    </submittedName>
</protein>
<keyword evidence="2" id="KW-1185">Reference proteome</keyword>
<reference evidence="1 2" key="1">
    <citation type="submission" date="2021-03" db="EMBL/GenBank/DDBJ databases">
        <title>Whole genome sequence of Metabacillus bambusae BG109.</title>
        <authorList>
            <person name="Jeong J.W."/>
        </authorList>
    </citation>
    <scope>NUCLEOTIDE SEQUENCE [LARGE SCALE GENOMIC DNA]</scope>
    <source>
        <strain evidence="1 2">BG109</strain>
    </source>
</reference>
<evidence type="ECO:0000313" key="1">
    <source>
        <dbReference type="EMBL" id="MBO1511151.1"/>
    </source>
</evidence>